<name>A0A3A6PQD5_9EURY</name>
<evidence type="ECO:0000256" key="1">
    <source>
        <dbReference type="ARBA" id="ARBA00022649"/>
    </source>
</evidence>
<proteinExistence type="predicted"/>
<keyword evidence="1" id="KW-1277">Toxin-antitoxin system</keyword>
<dbReference type="Proteomes" id="UP000276588">
    <property type="component" value="Unassembled WGS sequence"/>
</dbReference>
<evidence type="ECO:0000313" key="3">
    <source>
        <dbReference type="Proteomes" id="UP000276588"/>
    </source>
</evidence>
<protein>
    <recommendedName>
        <fullName evidence="4">Antitoxin</fullName>
    </recommendedName>
</protein>
<sequence>MASKNIGIKEDVYERLKAHKRGDESFSETLDRLLEELDSDWRTNAGFLSQQGADDLEAAVEQGFADVDAAFDEDGDEIDEWLSGES</sequence>
<dbReference type="Pfam" id="PF02697">
    <property type="entry name" value="VAPB_antitox"/>
    <property type="match status" value="1"/>
</dbReference>
<evidence type="ECO:0000313" key="2">
    <source>
        <dbReference type="EMBL" id="RJX43960.1"/>
    </source>
</evidence>
<accession>A0A3A6PQD5</accession>
<organism evidence="2 3">
    <name type="scientific">Halonotius aquaticus</name>
    <dbReference type="NCBI Taxonomy" id="2216978"/>
    <lineage>
        <taxon>Archaea</taxon>
        <taxon>Methanobacteriati</taxon>
        <taxon>Methanobacteriota</taxon>
        <taxon>Stenosarchaea group</taxon>
        <taxon>Halobacteria</taxon>
        <taxon>Halobacteriales</taxon>
        <taxon>Haloferacaceae</taxon>
        <taxon>Halonotius</taxon>
    </lineage>
</organism>
<dbReference type="InterPro" id="IPR003847">
    <property type="entry name" value="Put_antitoxin"/>
</dbReference>
<dbReference type="RefSeq" id="WP_120101957.1">
    <property type="nucleotide sequence ID" value="NZ_QKNY01000006.1"/>
</dbReference>
<comment type="caution">
    <text evidence="2">The sequence shown here is derived from an EMBL/GenBank/DDBJ whole genome shotgun (WGS) entry which is preliminary data.</text>
</comment>
<keyword evidence="3" id="KW-1185">Reference proteome</keyword>
<dbReference type="OrthoDB" id="9187at2157"/>
<reference evidence="2 3" key="1">
    <citation type="submission" date="2018-06" db="EMBL/GenBank/DDBJ databases">
        <title>Halonotius sp. F13-13 a new haloarchaeeon isolated from a solar saltern from Isla Cristina, Huelva, Spain.</title>
        <authorList>
            <person name="Duran-Viseras A."/>
            <person name="Sanchez-Porro C."/>
            <person name="Ventosa A."/>
        </authorList>
    </citation>
    <scope>NUCLEOTIDE SEQUENCE [LARGE SCALE GENOMIC DNA]</scope>
    <source>
        <strain evidence="2 3">F13-13</strain>
    </source>
</reference>
<gene>
    <name evidence="2" type="ORF">DM826_04595</name>
</gene>
<dbReference type="AlphaFoldDB" id="A0A3A6PQD5"/>
<evidence type="ECO:0008006" key="4">
    <source>
        <dbReference type="Google" id="ProtNLM"/>
    </source>
</evidence>
<dbReference type="EMBL" id="QKNY01000006">
    <property type="protein sequence ID" value="RJX43960.1"/>
    <property type="molecule type" value="Genomic_DNA"/>
</dbReference>